<evidence type="ECO:0008006" key="5">
    <source>
        <dbReference type="Google" id="ProtNLM"/>
    </source>
</evidence>
<evidence type="ECO:0000313" key="3">
    <source>
        <dbReference type="EMBL" id="GAA4632765.1"/>
    </source>
</evidence>
<keyword evidence="4" id="KW-1185">Reference proteome</keyword>
<gene>
    <name evidence="3" type="ORF">GCM10023196_067590</name>
</gene>
<protein>
    <recommendedName>
        <fullName evidence="5">Lipopolysaccharide assembly protein A domain-containing protein</fullName>
    </recommendedName>
</protein>
<comment type="caution">
    <text evidence="3">The sequence shown here is derived from an EMBL/GenBank/DDBJ whole genome shotgun (WGS) entry which is preliminary data.</text>
</comment>
<evidence type="ECO:0000256" key="2">
    <source>
        <dbReference type="SAM" id="Phobius"/>
    </source>
</evidence>
<sequence>MVILGIVLAAAAVAVGIGVIAGNSSSASIDVFGQHVPGVQTEGQVFAAGVLVAFVFLLGLALAFLTMGRALRARRELRDLRDEHRESITTLEMEKQQLQRDLARARSATGGTARTADDIPVAGGQRPNRDPVSTFFDRTD</sequence>
<dbReference type="Proteomes" id="UP001501442">
    <property type="component" value="Unassembled WGS sequence"/>
</dbReference>
<accession>A0ABP8UJA0</accession>
<feature type="region of interest" description="Disordered" evidence="1">
    <location>
        <begin position="102"/>
        <end position="140"/>
    </location>
</feature>
<proteinExistence type="predicted"/>
<dbReference type="RefSeq" id="WP_345435775.1">
    <property type="nucleotide sequence ID" value="NZ_BAABHK010000011.1"/>
</dbReference>
<feature type="transmembrane region" description="Helical" evidence="2">
    <location>
        <begin position="43"/>
        <end position="65"/>
    </location>
</feature>
<keyword evidence="2" id="KW-0812">Transmembrane</keyword>
<keyword evidence="2" id="KW-1133">Transmembrane helix</keyword>
<keyword evidence="2" id="KW-0472">Membrane</keyword>
<evidence type="ECO:0000256" key="1">
    <source>
        <dbReference type="SAM" id="MobiDB-lite"/>
    </source>
</evidence>
<feature type="compositionally biased region" description="Low complexity" evidence="1">
    <location>
        <begin position="105"/>
        <end position="114"/>
    </location>
</feature>
<name>A0ABP8UJA0_9ACTN</name>
<evidence type="ECO:0000313" key="4">
    <source>
        <dbReference type="Proteomes" id="UP001501442"/>
    </source>
</evidence>
<reference evidence="4" key="1">
    <citation type="journal article" date="2019" name="Int. J. Syst. Evol. Microbiol.">
        <title>The Global Catalogue of Microorganisms (GCM) 10K type strain sequencing project: providing services to taxonomists for standard genome sequencing and annotation.</title>
        <authorList>
            <consortium name="The Broad Institute Genomics Platform"/>
            <consortium name="The Broad Institute Genome Sequencing Center for Infectious Disease"/>
            <person name="Wu L."/>
            <person name="Ma J."/>
        </authorList>
    </citation>
    <scope>NUCLEOTIDE SEQUENCE [LARGE SCALE GENOMIC DNA]</scope>
    <source>
        <strain evidence="4">JCM 17939</strain>
    </source>
</reference>
<organism evidence="3 4">
    <name type="scientific">Actinoallomurus vinaceus</name>
    <dbReference type="NCBI Taxonomy" id="1080074"/>
    <lineage>
        <taxon>Bacteria</taxon>
        <taxon>Bacillati</taxon>
        <taxon>Actinomycetota</taxon>
        <taxon>Actinomycetes</taxon>
        <taxon>Streptosporangiales</taxon>
        <taxon>Thermomonosporaceae</taxon>
        <taxon>Actinoallomurus</taxon>
    </lineage>
</organism>
<dbReference type="EMBL" id="BAABHK010000011">
    <property type="protein sequence ID" value="GAA4632765.1"/>
    <property type="molecule type" value="Genomic_DNA"/>
</dbReference>